<dbReference type="PANTHER" id="PTHR24567">
    <property type="entry name" value="CRP FAMILY TRANSCRIPTIONAL REGULATORY PROTEIN"/>
    <property type="match status" value="1"/>
</dbReference>
<keyword evidence="3" id="KW-0804">Transcription</keyword>
<dbReference type="Proteomes" id="UP000295525">
    <property type="component" value="Unassembled WGS sequence"/>
</dbReference>
<name>A0A4V2UZ69_9BURK</name>
<evidence type="ECO:0000256" key="2">
    <source>
        <dbReference type="ARBA" id="ARBA00023125"/>
    </source>
</evidence>
<accession>A0A4V2UZ69</accession>
<dbReference type="CDD" id="cd00038">
    <property type="entry name" value="CAP_ED"/>
    <property type="match status" value="1"/>
</dbReference>
<dbReference type="SUPFAM" id="SSF46785">
    <property type="entry name" value="Winged helix' DNA-binding domain"/>
    <property type="match status" value="1"/>
</dbReference>
<feature type="domain" description="Cyclic nucleotide-binding" evidence="4">
    <location>
        <begin position="40"/>
        <end position="133"/>
    </location>
</feature>
<dbReference type="SUPFAM" id="SSF51206">
    <property type="entry name" value="cAMP-binding domain-like"/>
    <property type="match status" value="1"/>
</dbReference>
<dbReference type="PROSITE" id="PS51063">
    <property type="entry name" value="HTH_CRP_2"/>
    <property type="match status" value="1"/>
</dbReference>
<dbReference type="Pfam" id="PF13545">
    <property type="entry name" value="HTH_Crp_2"/>
    <property type="match status" value="1"/>
</dbReference>
<dbReference type="InterPro" id="IPR012318">
    <property type="entry name" value="HTH_CRP"/>
</dbReference>
<dbReference type="InterPro" id="IPR014710">
    <property type="entry name" value="RmlC-like_jellyroll"/>
</dbReference>
<dbReference type="SMART" id="SM00419">
    <property type="entry name" value="HTH_CRP"/>
    <property type="match status" value="1"/>
</dbReference>
<dbReference type="InterPro" id="IPR036390">
    <property type="entry name" value="WH_DNA-bd_sf"/>
</dbReference>
<feature type="domain" description="HTH crp-type" evidence="5">
    <location>
        <begin position="173"/>
        <end position="246"/>
    </location>
</feature>
<dbReference type="GO" id="GO:0005829">
    <property type="term" value="C:cytosol"/>
    <property type="evidence" value="ECO:0007669"/>
    <property type="project" value="TreeGrafter"/>
</dbReference>
<dbReference type="CDD" id="cd00092">
    <property type="entry name" value="HTH_CRP"/>
    <property type="match status" value="1"/>
</dbReference>
<dbReference type="SMART" id="SM00100">
    <property type="entry name" value="cNMP"/>
    <property type="match status" value="1"/>
</dbReference>
<dbReference type="PROSITE" id="PS50042">
    <property type="entry name" value="CNMP_BINDING_3"/>
    <property type="match status" value="1"/>
</dbReference>
<dbReference type="InterPro" id="IPR018490">
    <property type="entry name" value="cNMP-bd_dom_sf"/>
</dbReference>
<evidence type="ECO:0000256" key="1">
    <source>
        <dbReference type="ARBA" id="ARBA00023015"/>
    </source>
</evidence>
<dbReference type="Gene3D" id="1.10.10.10">
    <property type="entry name" value="Winged helix-like DNA-binding domain superfamily/Winged helix DNA-binding domain"/>
    <property type="match status" value="1"/>
</dbReference>
<protein>
    <submittedName>
        <fullName evidence="6">CRP/FNR family transcriptional regulator</fullName>
    </submittedName>
</protein>
<sequence>MNTLKLAETWADSRNDVVPHSRPGYAKLFFSIQDIGELLRLDGPQKQEMSEQGPQFHPRRVKAGELIYRLGQPFESLYVVRFGFLKIVLRNSEGDERVLSFPMKGNLLGLDGLFCNRYGTEAVALTDCELIIIPFKQILAMGHSCRELEQMIYLATSREIMEEHAGISLSGPLKSEARVAGFLEELAKRYAALGYSSQEMSLPMTRRDIGCYLGLTLETVSRTLSALAEAGAISVRRKDIQILKPELLHLFQSFRSLPQQKIRLSQPLFFCSTTVQ</sequence>
<dbReference type="PRINTS" id="PR00034">
    <property type="entry name" value="HTHCRP"/>
</dbReference>
<dbReference type="EMBL" id="SMAJ01000002">
    <property type="protein sequence ID" value="TCT10138.1"/>
    <property type="molecule type" value="Genomic_DNA"/>
</dbReference>
<dbReference type="Gene3D" id="2.60.120.10">
    <property type="entry name" value="Jelly Rolls"/>
    <property type="match status" value="1"/>
</dbReference>
<gene>
    <name evidence="6" type="ORF">EDC26_10294</name>
</gene>
<dbReference type="FunFam" id="1.10.10.10:FF:000028">
    <property type="entry name" value="Fumarate/nitrate reduction transcriptional regulator Fnr"/>
    <property type="match status" value="1"/>
</dbReference>
<dbReference type="AlphaFoldDB" id="A0A4V2UZ69"/>
<proteinExistence type="predicted"/>
<evidence type="ECO:0000313" key="7">
    <source>
        <dbReference type="Proteomes" id="UP000295525"/>
    </source>
</evidence>
<comment type="caution">
    <text evidence="6">The sequence shown here is derived from an EMBL/GenBank/DDBJ whole genome shotgun (WGS) entry which is preliminary data.</text>
</comment>
<organism evidence="6 7">
    <name type="scientific">Paralcaligenes ureilyticus</name>
    <dbReference type="NCBI Taxonomy" id="627131"/>
    <lineage>
        <taxon>Bacteria</taxon>
        <taxon>Pseudomonadati</taxon>
        <taxon>Pseudomonadota</taxon>
        <taxon>Betaproteobacteria</taxon>
        <taxon>Burkholderiales</taxon>
        <taxon>Alcaligenaceae</taxon>
        <taxon>Paralcaligenes</taxon>
    </lineage>
</organism>
<evidence type="ECO:0000259" key="4">
    <source>
        <dbReference type="PROSITE" id="PS50042"/>
    </source>
</evidence>
<keyword evidence="1" id="KW-0805">Transcription regulation</keyword>
<evidence type="ECO:0000259" key="5">
    <source>
        <dbReference type="PROSITE" id="PS51063"/>
    </source>
</evidence>
<dbReference type="InterPro" id="IPR018335">
    <property type="entry name" value="Tscrpt_reg_HTH_Crp-type_CS"/>
</dbReference>
<evidence type="ECO:0000313" key="6">
    <source>
        <dbReference type="EMBL" id="TCT10138.1"/>
    </source>
</evidence>
<dbReference type="PROSITE" id="PS00042">
    <property type="entry name" value="HTH_CRP_1"/>
    <property type="match status" value="1"/>
</dbReference>
<dbReference type="GO" id="GO:0003700">
    <property type="term" value="F:DNA-binding transcription factor activity"/>
    <property type="evidence" value="ECO:0007669"/>
    <property type="project" value="InterPro"/>
</dbReference>
<evidence type="ECO:0000256" key="3">
    <source>
        <dbReference type="ARBA" id="ARBA00023163"/>
    </source>
</evidence>
<dbReference type="InterPro" id="IPR050397">
    <property type="entry name" value="Env_Response_Regulators"/>
</dbReference>
<dbReference type="Pfam" id="PF00027">
    <property type="entry name" value="cNMP_binding"/>
    <property type="match status" value="1"/>
</dbReference>
<keyword evidence="2" id="KW-0238">DNA-binding</keyword>
<dbReference type="GO" id="GO:0003677">
    <property type="term" value="F:DNA binding"/>
    <property type="evidence" value="ECO:0007669"/>
    <property type="project" value="UniProtKB-KW"/>
</dbReference>
<dbReference type="PANTHER" id="PTHR24567:SF75">
    <property type="entry name" value="FUMARATE AND NITRATE REDUCTION REGULATORY PROTEIN"/>
    <property type="match status" value="1"/>
</dbReference>
<keyword evidence="7" id="KW-1185">Reference proteome</keyword>
<dbReference type="InterPro" id="IPR036388">
    <property type="entry name" value="WH-like_DNA-bd_sf"/>
</dbReference>
<dbReference type="InterPro" id="IPR000595">
    <property type="entry name" value="cNMP-bd_dom"/>
</dbReference>
<reference evidence="6 7" key="1">
    <citation type="submission" date="2019-03" db="EMBL/GenBank/DDBJ databases">
        <title>Genomic Encyclopedia of Type Strains, Phase IV (KMG-IV): sequencing the most valuable type-strain genomes for metagenomic binning, comparative biology and taxonomic classification.</title>
        <authorList>
            <person name="Goeker M."/>
        </authorList>
    </citation>
    <scope>NUCLEOTIDE SEQUENCE [LARGE SCALE GENOMIC DNA]</scope>
    <source>
        <strain evidence="6 7">DSM 24591</strain>
    </source>
</reference>